<accession>A0A1Y0I5A1</accession>
<dbReference type="KEGG" id="ome:OLMES_1593"/>
<name>A0A1Y0I5A1_9GAMM</name>
<gene>
    <name evidence="1" type="ORF">OLMES_1593</name>
</gene>
<evidence type="ECO:0000313" key="1">
    <source>
        <dbReference type="EMBL" id="ARU55668.1"/>
    </source>
</evidence>
<proteinExistence type="predicted"/>
<dbReference type="Proteomes" id="UP000196027">
    <property type="component" value="Chromosome"/>
</dbReference>
<dbReference type="OrthoDB" id="6049579at2"/>
<sequence>MKKKNQLKAQELLGDVGIIDSYIYLKPVNHILSGFCASKTPNGVYIYRFSYPLFDRADSLNLNFSERLPRPDGHIDFDEYDKALWEVEYLNRIAPRLEDARAHLDIESLYRYINDNSAILRNEWVSKSYILLLVLMERYSESLEQIDILLKEELPVGREQIALECRELKELLRVKPARAKELVLDWEQEMKKRLGISN</sequence>
<keyword evidence="2" id="KW-1185">Reference proteome</keyword>
<reference evidence="1 2" key="1">
    <citation type="submission" date="2017-05" db="EMBL/GenBank/DDBJ databases">
        <title>Genomic insights into alkan degradation activity of Oleiphilus messinensis.</title>
        <authorList>
            <person name="Kozyavkin S.A."/>
            <person name="Slesarev A.I."/>
            <person name="Golyshin P.N."/>
            <person name="Korzhenkov A."/>
            <person name="Golyshina O.N."/>
            <person name="Toshchakov S.V."/>
        </authorList>
    </citation>
    <scope>NUCLEOTIDE SEQUENCE [LARGE SCALE GENOMIC DNA]</scope>
    <source>
        <strain evidence="1 2">ME102</strain>
    </source>
</reference>
<dbReference type="EMBL" id="CP021425">
    <property type="protein sequence ID" value="ARU55668.1"/>
    <property type="molecule type" value="Genomic_DNA"/>
</dbReference>
<dbReference type="AlphaFoldDB" id="A0A1Y0I5A1"/>
<organism evidence="1 2">
    <name type="scientific">Oleiphilus messinensis</name>
    <dbReference type="NCBI Taxonomy" id="141451"/>
    <lineage>
        <taxon>Bacteria</taxon>
        <taxon>Pseudomonadati</taxon>
        <taxon>Pseudomonadota</taxon>
        <taxon>Gammaproteobacteria</taxon>
        <taxon>Oceanospirillales</taxon>
        <taxon>Oleiphilaceae</taxon>
        <taxon>Oleiphilus</taxon>
    </lineage>
</organism>
<protein>
    <submittedName>
        <fullName evidence="1">Uncharacterized protein</fullName>
    </submittedName>
</protein>
<evidence type="ECO:0000313" key="2">
    <source>
        <dbReference type="Proteomes" id="UP000196027"/>
    </source>
</evidence>
<dbReference type="RefSeq" id="WP_087460745.1">
    <property type="nucleotide sequence ID" value="NZ_CP021425.1"/>
</dbReference>